<dbReference type="AlphaFoldDB" id="A0A6L5X2A2"/>
<dbReference type="Gene3D" id="1.10.443.10">
    <property type="entry name" value="Intergrase catalytic core"/>
    <property type="match status" value="1"/>
</dbReference>
<evidence type="ECO:0000313" key="4">
    <source>
        <dbReference type="Proteomes" id="UP000481852"/>
    </source>
</evidence>
<dbReference type="PANTHER" id="PTHR30349">
    <property type="entry name" value="PHAGE INTEGRASE-RELATED"/>
    <property type="match status" value="1"/>
</dbReference>
<dbReference type="GO" id="GO:0006310">
    <property type="term" value="P:DNA recombination"/>
    <property type="evidence" value="ECO:0007669"/>
    <property type="project" value="UniProtKB-KW"/>
</dbReference>
<dbReference type="PANTHER" id="PTHR30349:SF86">
    <property type="entry name" value="INTEGRASE_RECOMBINASE AQ_AA09-RELATED"/>
    <property type="match status" value="1"/>
</dbReference>
<evidence type="ECO:0000259" key="2">
    <source>
        <dbReference type="PROSITE" id="PS51898"/>
    </source>
</evidence>
<dbReference type="InterPro" id="IPR013762">
    <property type="entry name" value="Integrase-like_cat_sf"/>
</dbReference>
<accession>A0A6L5X2A2</accession>
<dbReference type="GO" id="GO:0003677">
    <property type="term" value="F:DNA binding"/>
    <property type="evidence" value="ECO:0007669"/>
    <property type="project" value="InterPro"/>
</dbReference>
<evidence type="ECO:0000256" key="1">
    <source>
        <dbReference type="ARBA" id="ARBA00023172"/>
    </source>
</evidence>
<keyword evidence="4" id="KW-1185">Reference proteome</keyword>
<dbReference type="EMBL" id="VULZ01000001">
    <property type="protein sequence ID" value="MSS13458.1"/>
    <property type="molecule type" value="Genomic_DNA"/>
</dbReference>
<name>A0A6L5X2A2_9FIRM</name>
<dbReference type="PROSITE" id="PS51898">
    <property type="entry name" value="TYR_RECOMBINASE"/>
    <property type="match status" value="1"/>
</dbReference>
<dbReference type="Pfam" id="PF00589">
    <property type="entry name" value="Phage_integrase"/>
    <property type="match status" value="1"/>
</dbReference>
<organism evidence="3 4">
    <name type="scientific">Porcincola intestinalis</name>
    <dbReference type="NCBI Taxonomy" id="2606632"/>
    <lineage>
        <taxon>Bacteria</taxon>
        <taxon>Bacillati</taxon>
        <taxon>Bacillota</taxon>
        <taxon>Clostridia</taxon>
        <taxon>Lachnospirales</taxon>
        <taxon>Lachnospiraceae</taxon>
        <taxon>Porcincola</taxon>
    </lineage>
</organism>
<sequence>MWIAERNGYKIMQERVIDPLTGKSRIVSCTIQKDTPAGRKAARQKLEAKLLRKKPASLKKLKLSDLIRKYEESMQQDVVHGDLREQTMIRNMYSMKTLLKTLDDVYVDQLTAGYVLQRLDESGRNNTGKNELLRRLKAFLRWAYKRDLIEAREVIDKIDKYPEPSEREKIKDKYLEAAEVEKLVTGMTCKRWALLTEFLVLSGLRIGEAIALDASDIDARNIHVTKTFNSITHAIGPTKTDGSTRDVHIQPELARCIKEINIEMLKERMIYGYGTTPYFMTSPNGERLSYYAYKYYLKKSGKDILGREGVTPHITRHTHTSLLAAAGVPFDTISRRLGHSSPQITRQIYMHITKTLKINDAKAVDNVSIFKVC</sequence>
<dbReference type="RefSeq" id="WP_154521326.1">
    <property type="nucleotide sequence ID" value="NZ_VULZ01000001.1"/>
</dbReference>
<dbReference type="InterPro" id="IPR011010">
    <property type="entry name" value="DNA_brk_join_enz"/>
</dbReference>
<dbReference type="GO" id="GO:0015074">
    <property type="term" value="P:DNA integration"/>
    <property type="evidence" value="ECO:0007669"/>
    <property type="project" value="InterPro"/>
</dbReference>
<comment type="caution">
    <text evidence="3">The sequence shown here is derived from an EMBL/GenBank/DDBJ whole genome shotgun (WGS) entry which is preliminary data.</text>
</comment>
<dbReference type="SUPFAM" id="SSF56349">
    <property type="entry name" value="DNA breaking-rejoining enzymes"/>
    <property type="match status" value="1"/>
</dbReference>
<dbReference type="InterPro" id="IPR050090">
    <property type="entry name" value="Tyrosine_recombinase_XerCD"/>
</dbReference>
<keyword evidence="1" id="KW-0233">DNA recombination</keyword>
<dbReference type="Proteomes" id="UP000481852">
    <property type="component" value="Unassembled WGS sequence"/>
</dbReference>
<protein>
    <submittedName>
        <fullName evidence="3">Site-specific integrase</fullName>
    </submittedName>
</protein>
<gene>
    <name evidence="3" type="ORF">FYJ35_00050</name>
</gene>
<dbReference type="CDD" id="cd01189">
    <property type="entry name" value="INT_ICEBs1_C_like"/>
    <property type="match status" value="1"/>
</dbReference>
<feature type="domain" description="Tyr recombinase" evidence="2">
    <location>
        <begin position="170"/>
        <end position="365"/>
    </location>
</feature>
<evidence type="ECO:0000313" key="3">
    <source>
        <dbReference type="EMBL" id="MSS13458.1"/>
    </source>
</evidence>
<reference evidence="3 4" key="1">
    <citation type="submission" date="2019-08" db="EMBL/GenBank/DDBJ databases">
        <title>In-depth cultivation of the pig gut microbiome towards novel bacterial diversity and tailored functional studies.</title>
        <authorList>
            <person name="Wylensek D."/>
            <person name="Hitch T.C.A."/>
            <person name="Clavel T."/>
        </authorList>
    </citation>
    <scope>NUCLEOTIDE SEQUENCE [LARGE SCALE GENOMIC DNA]</scope>
    <source>
        <strain evidence="3 4">Oil+RF-744-WCA-WT-11</strain>
    </source>
</reference>
<proteinExistence type="predicted"/>
<dbReference type="InterPro" id="IPR002104">
    <property type="entry name" value="Integrase_catalytic"/>
</dbReference>